<evidence type="ECO:0000256" key="1">
    <source>
        <dbReference type="SAM" id="SignalP"/>
    </source>
</evidence>
<reference evidence="2" key="2">
    <citation type="submission" date="2010-05" db="EMBL/GenBank/DDBJ databases">
        <title>The complete chromosome of Meiothermus silvanus DSM 9946.</title>
        <authorList>
            <consortium name="US DOE Joint Genome Institute (JGI-PGF)"/>
            <person name="Lucas S."/>
            <person name="Copeland A."/>
            <person name="Lapidus A."/>
            <person name="Glavina del Rio T."/>
            <person name="Dalin E."/>
            <person name="Tice H."/>
            <person name="Bruce D."/>
            <person name="Goodwin L."/>
            <person name="Pitluck S."/>
            <person name="Kyrpides N."/>
            <person name="Mavromatis K."/>
            <person name="Mikhailova N."/>
            <person name="Lowry S."/>
            <person name="Clum A."/>
            <person name="Brettin T."/>
            <person name="Detter J.C."/>
            <person name="Han C."/>
            <person name="Larimer F."/>
            <person name="Land M."/>
            <person name="Hauser L."/>
            <person name="Markowitz V."/>
            <person name="Cheng J.-F."/>
            <person name="Hugenholtz P."/>
            <person name="Woyke T."/>
            <person name="Wu D."/>
            <person name="Tindall B."/>
            <person name="Pomrenke H.G."/>
            <person name="Schneider S."/>
            <person name="Klenk H.-P."/>
            <person name="Eisen J.A."/>
        </authorList>
    </citation>
    <scope>NUCLEOTIDE SEQUENCE</scope>
    <source>
        <strain evidence="2">DSM 9946</strain>
    </source>
</reference>
<dbReference type="eggNOG" id="COG3391">
    <property type="taxonomic scope" value="Bacteria"/>
</dbReference>
<dbReference type="AlphaFoldDB" id="D7BEN5"/>
<proteinExistence type="predicted"/>
<organism evidence="2 4">
    <name type="scientific">Allomeiothermus silvanus (strain ATCC 700542 / DSM 9946 / NBRC 106475 / NCIMB 13440 / VI-R2)</name>
    <name type="common">Thermus silvanus</name>
    <dbReference type="NCBI Taxonomy" id="526227"/>
    <lineage>
        <taxon>Bacteria</taxon>
        <taxon>Thermotogati</taxon>
        <taxon>Deinococcota</taxon>
        <taxon>Deinococci</taxon>
        <taxon>Thermales</taxon>
        <taxon>Thermaceae</taxon>
        <taxon>Allomeiothermus</taxon>
    </lineage>
</organism>
<evidence type="ECO:0000313" key="2">
    <source>
        <dbReference type="EMBL" id="ADH64981.1"/>
    </source>
</evidence>
<name>D7BEN5_ALLS1</name>
<evidence type="ECO:0000313" key="4">
    <source>
        <dbReference type="Proteomes" id="UP000001916"/>
    </source>
</evidence>
<dbReference type="HOGENOM" id="CLU_549658_0_0_0"/>
<gene>
    <name evidence="2" type="ordered locus">Mesil_3155</name>
    <name evidence="3" type="ORF">Mesil_3307</name>
</gene>
<dbReference type="STRING" id="526227.Mesil_3155"/>
<dbReference type="EMBL" id="CP002042">
    <property type="protein sequence ID" value="ADH64981.1"/>
    <property type="molecule type" value="Genomic_DNA"/>
</dbReference>
<protein>
    <submittedName>
        <fullName evidence="3">LigA protein</fullName>
    </submittedName>
</protein>
<evidence type="ECO:0000313" key="3">
    <source>
        <dbReference type="EMBL" id="ADH65121.1"/>
    </source>
</evidence>
<dbReference type="EMBL" id="CP002043">
    <property type="protein sequence ID" value="ADH65121.1"/>
    <property type="molecule type" value="Genomic_DNA"/>
</dbReference>
<dbReference type="Proteomes" id="UP000001916">
    <property type="component" value="Chromosome"/>
</dbReference>
<geneLocation type="plasmid" evidence="3 4">
    <name>pMESIL01</name>
</geneLocation>
<keyword evidence="3" id="KW-0614">Plasmid</keyword>
<reference evidence="3" key="3">
    <citation type="submission" date="2010-05" db="EMBL/GenBank/DDBJ databases">
        <title>The complete plasmid1 of Meiothermus silvanus DSM 9946.</title>
        <authorList>
            <consortium name="US DOE Joint Genome Institute (JGI-PGF)"/>
            <person name="Lucas S."/>
            <person name="Copeland A."/>
            <person name="Lapidus A."/>
            <person name="Glavina del Rio T."/>
            <person name="Dalin E."/>
            <person name="Tice H."/>
            <person name="Bruce D."/>
            <person name="Goodwin L."/>
            <person name="Pitluck S."/>
            <person name="Kyrpides N."/>
            <person name="Mavromatis K."/>
            <person name="Mikhailova N."/>
            <person name="Lowry S."/>
            <person name="Clum A."/>
            <person name="Brettin T."/>
            <person name="Detter J.C."/>
            <person name="Han C."/>
            <person name="Larimer F."/>
            <person name="Land M."/>
            <person name="Hauser L."/>
            <person name="Markowitz V."/>
            <person name="Cheng J.-F."/>
            <person name="Hugenholtz P."/>
            <person name="Woyke T."/>
            <person name="Wu D."/>
            <person name="Tindall B."/>
            <person name="Pomrenke H.G."/>
            <person name="Schneider S."/>
            <person name="Klenk H.-P."/>
            <person name="Eisen J.A."/>
        </authorList>
    </citation>
    <scope>NUCLEOTIDE SEQUENCE</scope>
    <source>
        <strain evidence="3">DSM 9946</strain>
        <plasmid evidence="3">pMESIL01</plasmid>
    </source>
</reference>
<keyword evidence="1" id="KW-0732">Signal</keyword>
<dbReference type="KEGG" id="msv:Mesil_3155"/>
<accession>D7BEN5</accession>
<reference evidence="2 4" key="1">
    <citation type="journal article" date="2010" name="Stand. Genomic Sci.">
        <title>Complete genome sequence of Meiothermus silvanus type strain (VI-R2).</title>
        <authorList>
            <person name="Sikorski J."/>
            <person name="Tindall B.J."/>
            <person name="Lowry S."/>
            <person name="Lucas S."/>
            <person name="Nolan M."/>
            <person name="Copeland A."/>
            <person name="Glavina Del Rio T."/>
            <person name="Tice H."/>
            <person name="Cheng J.F."/>
            <person name="Han C."/>
            <person name="Pitluck S."/>
            <person name="Liolios K."/>
            <person name="Ivanova N."/>
            <person name="Mavromatis K."/>
            <person name="Mikhailova N."/>
            <person name="Pati A."/>
            <person name="Goodwin L."/>
            <person name="Chen A."/>
            <person name="Palaniappan K."/>
            <person name="Land M."/>
            <person name="Hauser L."/>
            <person name="Chang Y.J."/>
            <person name="Jeffries C.D."/>
            <person name="Rohde M."/>
            <person name="Goker M."/>
            <person name="Woyke T."/>
            <person name="Bristow J."/>
            <person name="Eisen J.A."/>
            <person name="Markowitz V."/>
            <person name="Hugenholtz P."/>
            <person name="Kyrpides N.C."/>
            <person name="Klenk H.P."/>
            <person name="Lapidus A."/>
        </authorList>
    </citation>
    <scope>NUCLEOTIDE SEQUENCE [LARGE SCALE GENOMIC DNA]</scope>
    <source>
        <strain evidence="4">ATCC 700542 / DSM 9946 / VI-R2</strain>
        <strain evidence="2">DSM 9946</strain>
        <plasmid evidence="4">Plasmid pMESIL01</plasmid>
    </source>
</reference>
<dbReference type="SUPFAM" id="SSF63829">
    <property type="entry name" value="Calcium-dependent phosphotriesterase"/>
    <property type="match status" value="1"/>
</dbReference>
<dbReference type="KEGG" id="msv:Mesil_3307"/>
<dbReference type="RefSeq" id="WP_013159509.1">
    <property type="nucleotide sequence ID" value="NC_014212.1"/>
</dbReference>
<feature type="signal peptide" evidence="1">
    <location>
        <begin position="1"/>
        <end position="18"/>
    </location>
</feature>
<keyword evidence="4" id="KW-1185">Reference proteome</keyword>
<sequence length="472" mass="48061">MYRIAAIAALLVACNAQSPGPAPTPGLACPRLGSPPQKSSALVTAWSTYLGKGSSDAANAVDLAPDCSLLIGGTFSGSDFGKTPTVFLGGSSGAVLRLEPTGAVRAVARLGSAVADLEACVSLRESSEARCDSGTLAVAGDFGLAVLAPDLESLLWSVGDQGAASRVAIGSDGTVAALFGKAVRIYGATGKLLGTLTLADSAVNDVAVDGRGQRVFVTGFAQRDGGPCSQLQVAWVRAYSYAGSPLWKAYDWTHAQAAAANSSCADTRGVRLALGRDGWLYFAGESAGGNSIFRFSPQDLASPAPNVKSDKYTDPYNTASNPITYLARLDPASGANLAGQFLLARLDSGRGNTLRPRALAADEAGRVYIGGIAAYAIASRASLTLDGEVLPPYAGDDAWVLVASPDLKERLLWMVWNAGGKGEVRGLAAGGGIAALAARVNAAPLHLNNALQPDAPSGGGPGFASAWPGWPP</sequence>
<dbReference type="OrthoDB" id="510492at2"/>
<feature type="chain" id="PRO_5007652303" evidence="1">
    <location>
        <begin position="19"/>
        <end position="472"/>
    </location>
</feature>
<dbReference type="Proteomes" id="UP000001916">
    <property type="component" value="Plasmid pMESIL01"/>
</dbReference>